<reference evidence="2 3" key="1">
    <citation type="submission" date="2018-06" db="EMBL/GenBank/DDBJ databases">
        <authorList>
            <consortium name="Pathogen Informatics"/>
            <person name="Doyle S."/>
        </authorList>
    </citation>
    <scope>NUCLEOTIDE SEQUENCE [LARGE SCALE GENOMIC DNA]</scope>
    <source>
        <strain evidence="2 3">NCTC13184</strain>
    </source>
</reference>
<feature type="region of interest" description="Disordered" evidence="1">
    <location>
        <begin position="64"/>
        <end position="102"/>
    </location>
</feature>
<dbReference type="RefSeq" id="WP_062967734.1">
    <property type="nucleotide sequence ID" value="NZ_JAJFOE010000002.1"/>
</dbReference>
<accession>A0A378X6Y3</accession>
<evidence type="ECO:0000256" key="1">
    <source>
        <dbReference type="SAM" id="MobiDB-lite"/>
    </source>
</evidence>
<proteinExistence type="predicted"/>
<dbReference type="Proteomes" id="UP000255082">
    <property type="component" value="Unassembled WGS sequence"/>
</dbReference>
<protein>
    <submittedName>
        <fullName evidence="2">Uncharacterized protein</fullName>
    </submittedName>
</protein>
<gene>
    <name evidence="2" type="ORF">NCTC13184_07099</name>
</gene>
<sequence length="102" mass="11086">MTTERDDRELFSHWAIVTTGASCSIHAGACPSGVWGPYPLREAEYVVTTIAPSHNPHVVPFWTRGVGPGDHGRTATDSDPATTAGEDAKIISLQSDTRKRRR</sequence>
<dbReference type="EMBL" id="UGRU01000001">
    <property type="protein sequence ID" value="SUA48545.1"/>
    <property type="molecule type" value="Genomic_DNA"/>
</dbReference>
<dbReference type="AlphaFoldDB" id="A0A378X6Y3"/>
<organism evidence="2 3">
    <name type="scientific">Nocardia africana</name>
    <dbReference type="NCBI Taxonomy" id="134964"/>
    <lineage>
        <taxon>Bacteria</taxon>
        <taxon>Bacillati</taxon>
        <taxon>Actinomycetota</taxon>
        <taxon>Actinomycetes</taxon>
        <taxon>Mycobacteriales</taxon>
        <taxon>Nocardiaceae</taxon>
        <taxon>Nocardia</taxon>
    </lineage>
</organism>
<name>A0A378X6Y3_9NOCA</name>
<dbReference type="OrthoDB" id="4565233at2"/>
<evidence type="ECO:0000313" key="3">
    <source>
        <dbReference type="Proteomes" id="UP000255082"/>
    </source>
</evidence>
<dbReference type="PROSITE" id="PS51257">
    <property type="entry name" value="PROKAR_LIPOPROTEIN"/>
    <property type="match status" value="1"/>
</dbReference>
<evidence type="ECO:0000313" key="2">
    <source>
        <dbReference type="EMBL" id="SUA48545.1"/>
    </source>
</evidence>